<dbReference type="PANTHER" id="PTHR11671">
    <property type="entry name" value="V-TYPE ATP SYNTHASE SUBUNIT D"/>
    <property type="match status" value="1"/>
</dbReference>
<dbReference type="Proteomes" id="UP000570823">
    <property type="component" value="Unassembled WGS sequence"/>
</dbReference>
<gene>
    <name evidence="5" type="ORF">HWN36_06075</name>
</gene>
<dbReference type="Gene3D" id="1.10.287.3240">
    <property type="match status" value="1"/>
</dbReference>
<dbReference type="Pfam" id="PF01813">
    <property type="entry name" value="ATP-synt_D"/>
    <property type="match status" value="1"/>
</dbReference>
<evidence type="ECO:0000313" key="6">
    <source>
        <dbReference type="Proteomes" id="UP000570823"/>
    </source>
</evidence>
<evidence type="ECO:0000256" key="2">
    <source>
        <dbReference type="ARBA" id="ARBA00022448"/>
    </source>
</evidence>
<comment type="caution">
    <text evidence="5">The sequence shown here is derived from an EMBL/GenBank/DDBJ whole genome shotgun (WGS) entry which is preliminary data.</text>
</comment>
<dbReference type="EMBL" id="JABXWR010000001">
    <property type="protein sequence ID" value="NVO66883.1"/>
    <property type="molecule type" value="Genomic_DNA"/>
</dbReference>
<name>A0A7K4HNM8_9EURY</name>
<organism evidence="5 6">
    <name type="scientific">Methanofollis tationis</name>
    <dbReference type="NCBI Taxonomy" id="81417"/>
    <lineage>
        <taxon>Archaea</taxon>
        <taxon>Methanobacteriati</taxon>
        <taxon>Methanobacteriota</taxon>
        <taxon>Stenosarchaea group</taxon>
        <taxon>Methanomicrobia</taxon>
        <taxon>Methanomicrobiales</taxon>
        <taxon>Methanomicrobiaceae</taxon>
        <taxon>Methanofollis</taxon>
    </lineage>
</organism>
<evidence type="ECO:0000256" key="4">
    <source>
        <dbReference type="SAM" id="Coils"/>
    </source>
</evidence>
<protein>
    <submittedName>
        <fullName evidence="5">V-type ATP synthase subunit D</fullName>
    </submittedName>
</protein>
<dbReference type="RefSeq" id="WP_176788534.1">
    <property type="nucleotide sequence ID" value="NZ_JABXWR010000001.1"/>
</dbReference>
<sequence>MTRMEAQYRKAGEELTAALIMAGTAGVTLAAFSVEEHPSVIVEYQNFVGLALPQFRPVKVARSLDERGYGLVGTSSVIDDAADACEEMVDEIIKMAGVRMQVLLLMREIATLTRRVNALEKMLLPELRARERTIESMRDKREEFNRLFLIKKKKTVWTEVRICRFLQIPRAFGSIVKKISSGALTIYRSSKMFDIIPSLPHED</sequence>
<reference evidence="5 6" key="1">
    <citation type="submission" date="2020-06" db="EMBL/GenBank/DDBJ databases">
        <title>Methanofollis fontis sp. nov., a methanogen isolated from marine sediments near a cold seep at Four-Way Closure Ridge offshore southwestern Taiwan.</title>
        <authorList>
            <person name="Chen S.-C."/>
            <person name="Teng N.-H."/>
            <person name="Lin Y.-S."/>
            <person name="Lai M.-C."/>
            <person name="Chen H.-H."/>
            <person name="Wang C.-C."/>
        </authorList>
    </citation>
    <scope>NUCLEOTIDE SEQUENCE [LARGE SCALE GENOMIC DNA]</scope>
    <source>
        <strain evidence="5 6">DSM 2702</strain>
    </source>
</reference>
<evidence type="ECO:0000256" key="1">
    <source>
        <dbReference type="ARBA" id="ARBA00005850"/>
    </source>
</evidence>
<dbReference type="OrthoDB" id="117390at2157"/>
<proteinExistence type="inferred from homology"/>
<dbReference type="GO" id="GO:0046961">
    <property type="term" value="F:proton-transporting ATPase activity, rotational mechanism"/>
    <property type="evidence" value="ECO:0007669"/>
    <property type="project" value="InterPro"/>
</dbReference>
<accession>A0A7K4HNM8</accession>
<dbReference type="InterPro" id="IPR002699">
    <property type="entry name" value="V_ATPase_D"/>
</dbReference>
<keyword evidence="6" id="KW-1185">Reference proteome</keyword>
<evidence type="ECO:0000256" key="3">
    <source>
        <dbReference type="ARBA" id="ARBA00023065"/>
    </source>
</evidence>
<keyword evidence="2" id="KW-0813">Transport</keyword>
<dbReference type="NCBIfam" id="TIGR00309">
    <property type="entry name" value="V_ATPase_subD"/>
    <property type="match status" value="1"/>
</dbReference>
<feature type="coiled-coil region" evidence="4">
    <location>
        <begin position="102"/>
        <end position="147"/>
    </location>
</feature>
<comment type="similarity">
    <text evidence="1">Belongs to the V-ATPase D subunit family.</text>
</comment>
<dbReference type="AlphaFoldDB" id="A0A7K4HNM8"/>
<evidence type="ECO:0000313" key="5">
    <source>
        <dbReference type="EMBL" id="NVO66883.1"/>
    </source>
</evidence>
<keyword evidence="3" id="KW-0406">Ion transport</keyword>
<keyword evidence="4" id="KW-0175">Coiled coil</keyword>